<comment type="caution">
    <text evidence="3">The sequence shown here is derived from an EMBL/GenBank/DDBJ whole genome shotgun (WGS) entry which is preliminary data.</text>
</comment>
<accession>A0AAE0YGY9</accession>
<reference evidence="3" key="1">
    <citation type="journal article" date="2023" name="G3 (Bethesda)">
        <title>A reference genome for the long-term kleptoplast-retaining sea slug Elysia crispata morphotype clarki.</title>
        <authorList>
            <person name="Eastman K.E."/>
            <person name="Pendleton A.L."/>
            <person name="Shaikh M.A."/>
            <person name="Suttiyut T."/>
            <person name="Ogas R."/>
            <person name="Tomko P."/>
            <person name="Gavelis G."/>
            <person name="Widhalm J.R."/>
            <person name="Wisecaver J.H."/>
        </authorList>
    </citation>
    <scope>NUCLEOTIDE SEQUENCE</scope>
    <source>
        <strain evidence="3">ECLA1</strain>
    </source>
</reference>
<feature type="region of interest" description="Disordered" evidence="1">
    <location>
        <begin position="1"/>
        <end position="22"/>
    </location>
</feature>
<feature type="transmembrane region" description="Helical" evidence="2">
    <location>
        <begin position="37"/>
        <end position="59"/>
    </location>
</feature>
<evidence type="ECO:0000313" key="3">
    <source>
        <dbReference type="EMBL" id="KAK3745028.1"/>
    </source>
</evidence>
<dbReference type="AlphaFoldDB" id="A0AAE0YGY9"/>
<feature type="compositionally biased region" description="Basic and acidic residues" evidence="1">
    <location>
        <begin position="1"/>
        <end position="10"/>
    </location>
</feature>
<keyword evidence="4" id="KW-1185">Reference proteome</keyword>
<evidence type="ECO:0000313" key="4">
    <source>
        <dbReference type="Proteomes" id="UP001283361"/>
    </source>
</evidence>
<organism evidence="3 4">
    <name type="scientific">Elysia crispata</name>
    <name type="common">lettuce slug</name>
    <dbReference type="NCBI Taxonomy" id="231223"/>
    <lineage>
        <taxon>Eukaryota</taxon>
        <taxon>Metazoa</taxon>
        <taxon>Spiralia</taxon>
        <taxon>Lophotrochozoa</taxon>
        <taxon>Mollusca</taxon>
        <taxon>Gastropoda</taxon>
        <taxon>Heterobranchia</taxon>
        <taxon>Euthyneura</taxon>
        <taxon>Panpulmonata</taxon>
        <taxon>Sacoglossa</taxon>
        <taxon>Placobranchoidea</taxon>
        <taxon>Plakobranchidae</taxon>
        <taxon>Elysia</taxon>
    </lineage>
</organism>
<proteinExistence type="predicted"/>
<evidence type="ECO:0000256" key="2">
    <source>
        <dbReference type="SAM" id="Phobius"/>
    </source>
</evidence>
<name>A0AAE0YGY9_9GAST</name>
<sequence>MTRVDLRSLRESVSGHSSLKSHCPSCLSFKYSPTRTMVALVPLVPLVVPVLVALCFSGVPSSLQSIELEEKGE</sequence>
<keyword evidence="2" id="KW-1133">Transmembrane helix</keyword>
<evidence type="ECO:0000256" key="1">
    <source>
        <dbReference type="SAM" id="MobiDB-lite"/>
    </source>
</evidence>
<dbReference type="EMBL" id="JAWDGP010006239">
    <property type="protein sequence ID" value="KAK3745028.1"/>
    <property type="molecule type" value="Genomic_DNA"/>
</dbReference>
<dbReference type="Proteomes" id="UP001283361">
    <property type="component" value="Unassembled WGS sequence"/>
</dbReference>
<protein>
    <submittedName>
        <fullName evidence="3">Uncharacterized protein</fullName>
    </submittedName>
</protein>
<keyword evidence="2" id="KW-0472">Membrane</keyword>
<keyword evidence="2" id="KW-0812">Transmembrane</keyword>
<gene>
    <name evidence="3" type="ORF">RRG08_037643</name>
</gene>